<dbReference type="Proteomes" id="UP000013782">
    <property type="component" value="Unassembled WGS sequence"/>
</dbReference>
<dbReference type="PANTHER" id="PTHR30349">
    <property type="entry name" value="PHAGE INTEGRASE-RELATED"/>
    <property type="match status" value="1"/>
</dbReference>
<dbReference type="SUPFAM" id="SSF56349">
    <property type="entry name" value="DNA breaking-rejoining enzymes"/>
    <property type="match status" value="1"/>
</dbReference>
<dbReference type="PATRIC" id="fig|1158607.3.peg.3536"/>
<evidence type="ECO:0000256" key="2">
    <source>
        <dbReference type="ARBA" id="ARBA00022908"/>
    </source>
</evidence>
<evidence type="ECO:0000259" key="8">
    <source>
        <dbReference type="PROSITE" id="PS51900"/>
    </source>
</evidence>
<dbReference type="Gene3D" id="1.10.150.130">
    <property type="match status" value="1"/>
</dbReference>
<dbReference type="EMBL" id="AJAQ01000035">
    <property type="protein sequence ID" value="EOH91001.1"/>
    <property type="molecule type" value="Genomic_DNA"/>
</dbReference>
<evidence type="ECO:0000313" key="9">
    <source>
        <dbReference type="EMBL" id="EOH91001.1"/>
    </source>
</evidence>
<dbReference type="eggNOG" id="COG0582">
    <property type="taxonomic scope" value="Bacteria"/>
</dbReference>
<dbReference type="InterPro" id="IPR013762">
    <property type="entry name" value="Integrase-like_cat_sf"/>
</dbReference>
<sequence length="385" mass="44429">MVSRDRQKSRRSERMKEMRRGENIYRRKDNRWEGRYSKGKHADGRKKYGSVYGKSLQEVREKLYPLKLKYQIYQAIHGESAMTLNEWGYRWLYEVQSGIKQSTYANYEHKLVHYVLSVIGNYGLNELDEEVGEELLNSLIDQALKPSTIQVIFRITKQCMKEAIRKKLIKENPFEGIQLPKVVKNKNQALTKQEQKRLEATALKEENGKGLPTFIALHAGLRIGEISALKWTDIDFDNDMIHVQSTYQRILGVYNGKKTELIYSSSKTASSIRSIPLGRTLKRLLVQQKKQSKGEFVLCRGNKPLEPRLLTAHFHRIREKAGLTQTHFHQLRHTFATRCLESQGDIVSVSALMGHSSTQMTLDTYASALVEQKIQVVAQMEKTIA</sequence>
<dbReference type="PANTHER" id="PTHR30349:SF64">
    <property type="entry name" value="PROPHAGE INTEGRASE INTD-RELATED"/>
    <property type="match status" value="1"/>
</dbReference>
<evidence type="ECO:0000256" key="3">
    <source>
        <dbReference type="ARBA" id="ARBA00023125"/>
    </source>
</evidence>
<feature type="domain" description="Core-binding (CB)" evidence="8">
    <location>
        <begin position="82"/>
        <end position="164"/>
    </location>
</feature>
<dbReference type="PROSITE" id="PS51898">
    <property type="entry name" value="TYR_RECOMBINASE"/>
    <property type="match status" value="1"/>
</dbReference>
<accession>R2SDS4</accession>
<dbReference type="STRING" id="160454.RV10_GL004516"/>
<proteinExistence type="inferred from homology"/>
<evidence type="ECO:0000259" key="7">
    <source>
        <dbReference type="PROSITE" id="PS51898"/>
    </source>
</evidence>
<reference evidence="9 10" key="1">
    <citation type="submission" date="2013-02" db="EMBL/GenBank/DDBJ databases">
        <title>The Genome Sequence of Enterococcus pallens BAA-351.</title>
        <authorList>
            <consortium name="The Broad Institute Genome Sequencing Platform"/>
            <consortium name="The Broad Institute Genome Sequencing Center for Infectious Disease"/>
            <person name="Earl A.M."/>
            <person name="Gilmore M.S."/>
            <person name="Lebreton F."/>
            <person name="Walker B."/>
            <person name="Young S.K."/>
            <person name="Zeng Q."/>
            <person name="Gargeya S."/>
            <person name="Fitzgerald M."/>
            <person name="Haas B."/>
            <person name="Abouelleil A."/>
            <person name="Alvarado L."/>
            <person name="Arachchi H.M."/>
            <person name="Berlin A.M."/>
            <person name="Chapman S.B."/>
            <person name="Dewar J."/>
            <person name="Goldberg J."/>
            <person name="Griggs A."/>
            <person name="Gujja S."/>
            <person name="Hansen M."/>
            <person name="Howarth C."/>
            <person name="Imamovic A."/>
            <person name="Larimer J."/>
            <person name="McCowan C."/>
            <person name="Murphy C."/>
            <person name="Neiman D."/>
            <person name="Pearson M."/>
            <person name="Priest M."/>
            <person name="Roberts A."/>
            <person name="Saif S."/>
            <person name="Shea T."/>
            <person name="Sisk P."/>
            <person name="Sykes S."/>
            <person name="Wortman J."/>
            <person name="Nusbaum C."/>
            <person name="Birren B."/>
        </authorList>
    </citation>
    <scope>NUCLEOTIDE SEQUENCE [LARGE SCALE GENOMIC DNA]</scope>
    <source>
        <strain evidence="9 10">ATCC BAA-351</strain>
    </source>
</reference>
<comment type="caution">
    <text evidence="9">The sequence shown here is derived from an EMBL/GenBank/DDBJ whole genome shotgun (WGS) entry which is preliminary data.</text>
</comment>
<evidence type="ECO:0000256" key="5">
    <source>
        <dbReference type="PROSITE-ProRule" id="PRU01248"/>
    </source>
</evidence>
<dbReference type="PROSITE" id="PS51900">
    <property type="entry name" value="CB"/>
    <property type="match status" value="1"/>
</dbReference>
<comment type="similarity">
    <text evidence="1">Belongs to the 'phage' integrase family.</text>
</comment>
<dbReference type="Pfam" id="PF14659">
    <property type="entry name" value="Phage_int_SAM_3"/>
    <property type="match status" value="1"/>
</dbReference>
<dbReference type="CDD" id="cd01189">
    <property type="entry name" value="INT_ICEBs1_C_like"/>
    <property type="match status" value="1"/>
</dbReference>
<keyword evidence="2" id="KW-0229">DNA integration</keyword>
<dbReference type="GO" id="GO:0006310">
    <property type="term" value="P:DNA recombination"/>
    <property type="evidence" value="ECO:0007669"/>
    <property type="project" value="UniProtKB-KW"/>
</dbReference>
<evidence type="ECO:0000313" key="10">
    <source>
        <dbReference type="Proteomes" id="UP000013782"/>
    </source>
</evidence>
<keyword evidence="10" id="KW-1185">Reference proteome</keyword>
<dbReference type="InterPro" id="IPR004107">
    <property type="entry name" value="Integrase_SAM-like_N"/>
</dbReference>
<name>R2SDS4_9ENTE</name>
<dbReference type="HOGENOM" id="CLU_027562_17_1_9"/>
<evidence type="ECO:0000256" key="1">
    <source>
        <dbReference type="ARBA" id="ARBA00008857"/>
    </source>
</evidence>
<dbReference type="AlphaFoldDB" id="R2SDS4"/>
<evidence type="ECO:0000256" key="4">
    <source>
        <dbReference type="ARBA" id="ARBA00023172"/>
    </source>
</evidence>
<feature type="domain" description="Tyr recombinase" evidence="7">
    <location>
        <begin position="185"/>
        <end position="378"/>
    </location>
</feature>
<dbReference type="GO" id="GO:0015074">
    <property type="term" value="P:DNA integration"/>
    <property type="evidence" value="ECO:0007669"/>
    <property type="project" value="UniProtKB-KW"/>
</dbReference>
<gene>
    <name evidence="9" type="ORF">UAU_03540</name>
</gene>
<evidence type="ECO:0008006" key="11">
    <source>
        <dbReference type="Google" id="ProtNLM"/>
    </source>
</evidence>
<dbReference type="InterPro" id="IPR002104">
    <property type="entry name" value="Integrase_catalytic"/>
</dbReference>
<keyword evidence="3 5" id="KW-0238">DNA-binding</keyword>
<dbReference type="InterPro" id="IPR050090">
    <property type="entry name" value="Tyrosine_recombinase_XerCD"/>
</dbReference>
<dbReference type="InterPro" id="IPR044068">
    <property type="entry name" value="CB"/>
</dbReference>
<protein>
    <recommendedName>
        <fullName evidence="11">Tyr recombinase domain-containing protein</fullName>
    </recommendedName>
</protein>
<dbReference type="Pfam" id="PF00589">
    <property type="entry name" value="Phage_integrase"/>
    <property type="match status" value="1"/>
</dbReference>
<dbReference type="InterPro" id="IPR011010">
    <property type="entry name" value="DNA_brk_join_enz"/>
</dbReference>
<organism evidence="9 10">
    <name type="scientific">Enterococcus pallens ATCC BAA-351</name>
    <dbReference type="NCBI Taxonomy" id="1158607"/>
    <lineage>
        <taxon>Bacteria</taxon>
        <taxon>Bacillati</taxon>
        <taxon>Bacillota</taxon>
        <taxon>Bacilli</taxon>
        <taxon>Lactobacillales</taxon>
        <taxon>Enterococcaceae</taxon>
        <taxon>Enterococcus</taxon>
    </lineage>
</organism>
<dbReference type="Gene3D" id="1.10.443.10">
    <property type="entry name" value="Intergrase catalytic core"/>
    <property type="match status" value="1"/>
</dbReference>
<dbReference type="InterPro" id="IPR010998">
    <property type="entry name" value="Integrase_recombinase_N"/>
</dbReference>
<feature type="region of interest" description="Disordered" evidence="6">
    <location>
        <begin position="1"/>
        <end position="22"/>
    </location>
</feature>
<keyword evidence="4" id="KW-0233">DNA recombination</keyword>
<dbReference type="GO" id="GO:0003677">
    <property type="term" value="F:DNA binding"/>
    <property type="evidence" value="ECO:0007669"/>
    <property type="project" value="UniProtKB-UniRule"/>
</dbReference>
<evidence type="ECO:0000256" key="6">
    <source>
        <dbReference type="SAM" id="MobiDB-lite"/>
    </source>
</evidence>